<gene>
    <name evidence="1" type="ORF">B0H17DRAFT_197438</name>
</gene>
<comment type="caution">
    <text evidence="1">The sequence shown here is derived from an EMBL/GenBank/DDBJ whole genome shotgun (WGS) entry which is preliminary data.</text>
</comment>
<reference evidence="1" key="1">
    <citation type="submission" date="2023-03" db="EMBL/GenBank/DDBJ databases">
        <title>Massive genome expansion in bonnet fungi (Mycena s.s.) driven by repeated elements and novel gene families across ecological guilds.</title>
        <authorList>
            <consortium name="Lawrence Berkeley National Laboratory"/>
            <person name="Harder C.B."/>
            <person name="Miyauchi S."/>
            <person name="Viragh M."/>
            <person name="Kuo A."/>
            <person name="Thoen E."/>
            <person name="Andreopoulos B."/>
            <person name="Lu D."/>
            <person name="Skrede I."/>
            <person name="Drula E."/>
            <person name="Henrissat B."/>
            <person name="Morin E."/>
            <person name="Kohler A."/>
            <person name="Barry K."/>
            <person name="LaButti K."/>
            <person name="Morin E."/>
            <person name="Salamov A."/>
            <person name="Lipzen A."/>
            <person name="Mereny Z."/>
            <person name="Hegedus B."/>
            <person name="Baldrian P."/>
            <person name="Stursova M."/>
            <person name="Weitz H."/>
            <person name="Taylor A."/>
            <person name="Grigoriev I.V."/>
            <person name="Nagy L.G."/>
            <person name="Martin F."/>
            <person name="Kauserud H."/>
        </authorList>
    </citation>
    <scope>NUCLEOTIDE SEQUENCE</scope>
    <source>
        <strain evidence="1">CBHHK067</strain>
    </source>
</reference>
<protein>
    <submittedName>
        <fullName evidence="1">Uncharacterized protein</fullName>
    </submittedName>
</protein>
<evidence type="ECO:0000313" key="2">
    <source>
        <dbReference type="Proteomes" id="UP001221757"/>
    </source>
</evidence>
<dbReference type="AlphaFoldDB" id="A0AAD7GAC5"/>
<keyword evidence="2" id="KW-1185">Reference proteome</keyword>
<name>A0AAD7GAC5_MYCRO</name>
<dbReference type="Proteomes" id="UP001221757">
    <property type="component" value="Unassembled WGS sequence"/>
</dbReference>
<organism evidence="1 2">
    <name type="scientific">Mycena rosella</name>
    <name type="common">Pink bonnet</name>
    <name type="synonym">Agaricus rosellus</name>
    <dbReference type="NCBI Taxonomy" id="1033263"/>
    <lineage>
        <taxon>Eukaryota</taxon>
        <taxon>Fungi</taxon>
        <taxon>Dikarya</taxon>
        <taxon>Basidiomycota</taxon>
        <taxon>Agaricomycotina</taxon>
        <taxon>Agaricomycetes</taxon>
        <taxon>Agaricomycetidae</taxon>
        <taxon>Agaricales</taxon>
        <taxon>Marasmiineae</taxon>
        <taxon>Mycenaceae</taxon>
        <taxon>Mycena</taxon>
    </lineage>
</organism>
<accession>A0AAD7GAC5</accession>
<evidence type="ECO:0000313" key="1">
    <source>
        <dbReference type="EMBL" id="KAJ7671021.1"/>
    </source>
</evidence>
<dbReference type="EMBL" id="JARKIE010000177">
    <property type="protein sequence ID" value="KAJ7671021.1"/>
    <property type="molecule type" value="Genomic_DNA"/>
</dbReference>
<proteinExistence type="predicted"/>
<sequence length="224" mass="24065">MYLLLRLQRTGCKANLRRSFPRDAAPRSARNFGTRTTAAPVFNTLRTVTAMCAHGSDAGGERTPVFAMASARTTGVEIHLRTTRTRWRDWARLGCARMPRSADSVFALPAWNTAQGVGAGATFEACAGRLGGSSLRSQPVIRFARSAGTAQPCVRLGWAQGLDSARAHIRLRAEHAPHTNGMRGKNLASNVDGAAGAVRARERNSDTSTGRGRLRCVYASNGRS</sequence>